<proteinExistence type="predicted"/>
<organism evidence="5 6">
    <name type="scientific">Sulfurimonas marina</name>
    <dbReference type="NCBI Taxonomy" id="2590551"/>
    <lineage>
        <taxon>Bacteria</taxon>
        <taxon>Pseudomonadati</taxon>
        <taxon>Campylobacterota</taxon>
        <taxon>Epsilonproteobacteria</taxon>
        <taxon>Campylobacterales</taxon>
        <taxon>Sulfurimonadaceae</taxon>
        <taxon>Sulfurimonas</taxon>
    </lineage>
</organism>
<dbReference type="EMBL" id="CP041165">
    <property type="protein sequence ID" value="QOP41229.1"/>
    <property type="molecule type" value="Genomic_DNA"/>
</dbReference>
<evidence type="ECO:0000259" key="4">
    <source>
        <dbReference type="Pfam" id="PF00034"/>
    </source>
</evidence>
<dbReference type="Gene3D" id="1.10.760.10">
    <property type="entry name" value="Cytochrome c-like domain"/>
    <property type="match status" value="1"/>
</dbReference>
<evidence type="ECO:0000256" key="3">
    <source>
        <dbReference type="ARBA" id="ARBA00023004"/>
    </source>
</evidence>
<feature type="domain" description="Cytochrome c" evidence="4">
    <location>
        <begin position="37"/>
        <end position="105"/>
    </location>
</feature>
<dbReference type="AlphaFoldDB" id="A0A7M1AUY3"/>
<reference evidence="5 6" key="1">
    <citation type="submission" date="2019-06" db="EMBL/GenBank/DDBJ databases">
        <title>Sulfurimonas gotlandica sp. nov., a chemoautotrophic and psychrotolerant epsilonproteobacterium isolated from a pelagic redoxcline, and an emended description of the genus Sulfurimonas.</title>
        <authorList>
            <person name="Wang S."/>
            <person name="Jiang L."/>
            <person name="Shao Z."/>
        </authorList>
    </citation>
    <scope>NUCLEOTIDE SEQUENCE [LARGE SCALE GENOMIC DNA]</scope>
    <source>
        <strain evidence="5 6">B2</strain>
    </source>
</reference>
<dbReference type="Proteomes" id="UP000593910">
    <property type="component" value="Chromosome"/>
</dbReference>
<sequence length="114" mass="13361">MKYILFLILSISLFSESNFITPMEYASSLYKNPRGIGCHRCHGENGEGKLIANYVHKGKKKSFDGPIIKDLSYEKFYKALNKRKKGMPRYFLTDNEIEALYLYLHRNDKKSEKK</sequence>
<dbReference type="KEGG" id="smax:FJR03_05515"/>
<evidence type="ECO:0000256" key="1">
    <source>
        <dbReference type="ARBA" id="ARBA00022617"/>
    </source>
</evidence>
<dbReference type="GO" id="GO:0046872">
    <property type="term" value="F:metal ion binding"/>
    <property type="evidence" value="ECO:0007669"/>
    <property type="project" value="UniProtKB-KW"/>
</dbReference>
<evidence type="ECO:0000313" key="6">
    <source>
        <dbReference type="Proteomes" id="UP000593910"/>
    </source>
</evidence>
<dbReference type="InterPro" id="IPR036909">
    <property type="entry name" value="Cyt_c-like_dom_sf"/>
</dbReference>
<accession>A0A7M1AUY3</accession>
<keyword evidence="1" id="KW-0349">Heme</keyword>
<keyword evidence="2" id="KW-0479">Metal-binding</keyword>
<gene>
    <name evidence="5" type="ORF">FJR03_05515</name>
</gene>
<dbReference type="GO" id="GO:0020037">
    <property type="term" value="F:heme binding"/>
    <property type="evidence" value="ECO:0007669"/>
    <property type="project" value="InterPro"/>
</dbReference>
<protein>
    <submittedName>
        <fullName evidence="5">Cytochrome c</fullName>
    </submittedName>
</protein>
<dbReference type="GO" id="GO:0009055">
    <property type="term" value="F:electron transfer activity"/>
    <property type="evidence" value="ECO:0007669"/>
    <property type="project" value="InterPro"/>
</dbReference>
<keyword evidence="3" id="KW-0408">Iron</keyword>
<evidence type="ECO:0000256" key="2">
    <source>
        <dbReference type="ARBA" id="ARBA00022723"/>
    </source>
</evidence>
<dbReference type="Pfam" id="PF00034">
    <property type="entry name" value="Cytochrom_C"/>
    <property type="match status" value="1"/>
</dbReference>
<dbReference type="SUPFAM" id="SSF46626">
    <property type="entry name" value="Cytochrome c"/>
    <property type="match status" value="1"/>
</dbReference>
<dbReference type="InterPro" id="IPR009056">
    <property type="entry name" value="Cyt_c-like_dom"/>
</dbReference>
<dbReference type="RefSeq" id="WP_193114648.1">
    <property type="nucleotide sequence ID" value="NZ_CP041165.1"/>
</dbReference>
<name>A0A7M1AUY3_9BACT</name>
<evidence type="ECO:0000313" key="5">
    <source>
        <dbReference type="EMBL" id="QOP41229.1"/>
    </source>
</evidence>
<keyword evidence="6" id="KW-1185">Reference proteome</keyword>